<gene>
    <name evidence="1" type="ORF">EV659_103360</name>
</gene>
<proteinExistence type="predicted"/>
<accession>A0A4R2PNW2</accession>
<keyword evidence="2" id="KW-1185">Reference proteome</keyword>
<evidence type="ECO:0000313" key="1">
    <source>
        <dbReference type="EMBL" id="TCP36468.1"/>
    </source>
</evidence>
<dbReference type="AlphaFoldDB" id="A0A4R2PNW2"/>
<comment type="caution">
    <text evidence="1">The sequence shown here is derived from an EMBL/GenBank/DDBJ whole genome shotgun (WGS) entry which is preliminary data.</text>
</comment>
<sequence>MSRRRSPPPARRRRPPRRAGLVLSALAALGLMLAYAGVWHWQADRLRATLVERLAAVDGRAGVTLANGPVAVGGFPFRLVLSVPDLTLDLSGDGLRARLALGRVEAVSHLWTPDHWVVRGADVAGHGAFADGPALALQAAAVRASLTERDTAGWRLGLEVPALALGPPGAAPALVLDRALLVVDGAEATETQGVRLPRTGRLALRAERARLVGGDAPAAGPLGRTIEAPALRVALHGVLGGVGRADLADWRDAGGTLELDRLSGDWGGVAASVNGSLALDEAFRPFGAATLVVDDPSALIGQAAALGMVPADVARSVSAATAGATPARLAMMVQDGVLTLGPVALATLPPLLAPR</sequence>
<evidence type="ECO:0008006" key="3">
    <source>
        <dbReference type="Google" id="ProtNLM"/>
    </source>
</evidence>
<dbReference type="InParanoid" id="A0A4R2PNW2"/>
<dbReference type="EMBL" id="SLXO01000003">
    <property type="protein sequence ID" value="TCP36468.1"/>
    <property type="molecule type" value="Genomic_DNA"/>
</dbReference>
<dbReference type="Proteomes" id="UP000295399">
    <property type="component" value="Unassembled WGS sequence"/>
</dbReference>
<evidence type="ECO:0000313" key="2">
    <source>
        <dbReference type="Proteomes" id="UP000295399"/>
    </source>
</evidence>
<protein>
    <recommendedName>
        <fullName evidence="3">DUF2125 domain-containing protein</fullName>
    </recommendedName>
</protein>
<dbReference type="InterPro" id="IPR018666">
    <property type="entry name" value="DUF2125"/>
</dbReference>
<organism evidence="1 2">
    <name type="scientific">Rhodothalassium salexigens DSM 2132</name>
    <dbReference type="NCBI Taxonomy" id="1188247"/>
    <lineage>
        <taxon>Bacteria</taxon>
        <taxon>Pseudomonadati</taxon>
        <taxon>Pseudomonadota</taxon>
        <taxon>Alphaproteobacteria</taxon>
        <taxon>Rhodothalassiales</taxon>
        <taxon>Rhodothalassiaceae</taxon>
        <taxon>Rhodothalassium</taxon>
    </lineage>
</organism>
<name>A0A4R2PNW2_RHOSA</name>
<dbReference type="RefSeq" id="WP_184409786.1">
    <property type="nucleotide sequence ID" value="NZ_JACIGF010000003.1"/>
</dbReference>
<dbReference type="Pfam" id="PF09898">
    <property type="entry name" value="DUF2125"/>
    <property type="match status" value="1"/>
</dbReference>
<reference evidence="1 2" key="1">
    <citation type="submission" date="2019-03" db="EMBL/GenBank/DDBJ databases">
        <title>Genomic Encyclopedia of Type Strains, Phase IV (KMG-IV): sequencing the most valuable type-strain genomes for metagenomic binning, comparative biology and taxonomic classification.</title>
        <authorList>
            <person name="Goeker M."/>
        </authorList>
    </citation>
    <scope>NUCLEOTIDE SEQUENCE [LARGE SCALE GENOMIC DNA]</scope>
    <source>
        <strain evidence="1 2">DSM 2132</strain>
    </source>
</reference>